<keyword evidence="4" id="KW-1185">Reference proteome</keyword>
<organism evidence="3 4">
    <name type="scientific">Owenia fusiformis</name>
    <name type="common">Polychaete worm</name>
    <dbReference type="NCBI Taxonomy" id="6347"/>
    <lineage>
        <taxon>Eukaryota</taxon>
        <taxon>Metazoa</taxon>
        <taxon>Spiralia</taxon>
        <taxon>Lophotrochozoa</taxon>
        <taxon>Annelida</taxon>
        <taxon>Polychaeta</taxon>
        <taxon>Sedentaria</taxon>
        <taxon>Canalipalpata</taxon>
        <taxon>Sabellida</taxon>
        <taxon>Oweniida</taxon>
        <taxon>Oweniidae</taxon>
        <taxon>Owenia</taxon>
    </lineage>
</organism>
<keyword evidence="2" id="KW-0732">Signal</keyword>
<reference evidence="3" key="1">
    <citation type="submission" date="2022-03" db="EMBL/GenBank/DDBJ databases">
        <authorList>
            <person name="Martin C."/>
        </authorList>
    </citation>
    <scope>NUCLEOTIDE SEQUENCE</scope>
</reference>
<evidence type="ECO:0000313" key="4">
    <source>
        <dbReference type="Proteomes" id="UP000749559"/>
    </source>
</evidence>
<dbReference type="AlphaFoldDB" id="A0A8S4MUJ6"/>
<feature type="non-terminal residue" evidence="3">
    <location>
        <position position="1"/>
    </location>
</feature>
<feature type="signal peptide" evidence="2">
    <location>
        <begin position="1"/>
        <end position="26"/>
    </location>
</feature>
<comment type="caution">
    <text evidence="3">The sequence shown here is derived from an EMBL/GenBank/DDBJ whole genome shotgun (WGS) entry which is preliminary data.</text>
</comment>
<feature type="chain" id="PRO_5035871234" evidence="2">
    <location>
        <begin position="27"/>
        <end position="103"/>
    </location>
</feature>
<dbReference type="EMBL" id="CAIIXF020000001">
    <property type="protein sequence ID" value="CAH1772247.1"/>
    <property type="molecule type" value="Genomic_DNA"/>
</dbReference>
<evidence type="ECO:0000313" key="3">
    <source>
        <dbReference type="EMBL" id="CAH1772247.1"/>
    </source>
</evidence>
<protein>
    <submittedName>
        <fullName evidence="3">Uncharacterized protein</fullName>
    </submittedName>
</protein>
<proteinExistence type="predicted"/>
<sequence length="103" mass="11405">QITDMDTTRVLLIIGIVIQCLTLALSAPVGGDAVMDLPPGGDMFLKKALLSAYEKELENLEALEMDLKKNIASILNKKEELRMRKRQPIQCLISAVSCYGKKK</sequence>
<evidence type="ECO:0000256" key="1">
    <source>
        <dbReference type="SAM" id="Coils"/>
    </source>
</evidence>
<dbReference type="Proteomes" id="UP000749559">
    <property type="component" value="Unassembled WGS sequence"/>
</dbReference>
<gene>
    <name evidence="3" type="ORF">OFUS_LOCUS34</name>
</gene>
<feature type="coiled-coil region" evidence="1">
    <location>
        <begin position="46"/>
        <end position="84"/>
    </location>
</feature>
<name>A0A8S4MUJ6_OWEFU</name>
<keyword evidence="1" id="KW-0175">Coiled coil</keyword>
<accession>A0A8S4MUJ6</accession>
<evidence type="ECO:0000256" key="2">
    <source>
        <dbReference type="SAM" id="SignalP"/>
    </source>
</evidence>